<dbReference type="PANTHER" id="PTHR40660">
    <property type="entry name" value="5'-PHOSPHATE OXIDASE PUTATIVE DOMAIN-CONTAINING PROTEIN-RELATED"/>
    <property type="match status" value="1"/>
</dbReference>
<comment type="caution">
    <text evidence="2">The sequence shown here is derived from an EMBL/GenBank/DDBJ whole genome shotgun (WGS) entry which is preliminary data.</text>
</comment>
<evidence type="ECO:0000313" key="3">
    <source>
        <dbReference type="Proteomes" id="UP000240653"/>
    </source>
</evidence>
<protein>
    <submittedName>
        <fullName evidence="2">Transcriptional regulator</fullName>
    </submittedName>
</protein>
<dbReference type="PANTHER" id="PTHR40660:SF1">
    <property type="entry name" value="5'-PHOSPHATE OXIDASE PUTATIVE DOMAIN-CONTAINING PROTEIN-RELATED"/>
    <property type="match status" value="1"/>
</dbReference>
<evidence type="ECO:0000313" key="2">
    <source>
        <dbReference type="EMBL" id="PSJ63131.1"/>
    </source>
</evidence>
<accession>A0A2P7SLA7</accession>
<dbReference type="Pfam" id="PF01590">
    <property type="entry name" value="GAF"/>
    <property type="match status" value="1"/>
</dbReference>
<sequence>MIRLTDIRDSFEGVIPSVIATTDADGVPNISYLSHVHYIDERHVALSNQFFSKTAANVRYRGVATAMVVDGRTGQQHILDLHFVRSIGEGDLFERVASHLAVMSVSQGMGDVMKLRSLDIYEVEDCRPIVPVVSLAEPEETEPPRDRLYAAGQLCAAIAEQGDAEAMLDCALGGLQSQFGFANAVVLVPDEEGRKLSTIASRGYPAFGFGSEATVGEGTIGTAAAMRRPLRISDMRRGHRYASAVHAEIMRSGPEHIPLPSLAQPRSQLAVPMLSRGRLLGVLFVESERSFAFSHRDEEALSLVASQLATSLLLAERDRSEGVAPPPASHQPSPAPAARCIRVRYFPLDGSIFVDGEYVIRGLPGRLLHHFLAAFFETGRTDFSNREIRRDRSLQLPDFKDNLETRLILLRRRLEERGGPIQLSRPERGQIRLECDGLPEIEIATG</sequence>
<dbReference type="SMART" id="SM00065">
    <property type="entry name" value="GAF"/>
    <property type="match status" value="1"/>
</dbReference>
<dbReference type="Proteomes" id="UP000240653">
    <property type="component" value="Unassembled WGS sequence"/>
</dbReference>
<dbReference type="InterPro" id="IPR029016">
    <property type="entry name" value="GAF-like_dom_sf"/>
</dbReference>
<gene>
    <name evidence="2" type="ORF">C7I85_06180</name>
</gene>
<proteinExistence type="predicted"/>
<dbReference type="SUPFAM" id="SSF50475">
    <property type="entry name" value="FMN-binding split barrel"/>
    <property type="match status" value="1"/>
</dbReference>
<dbReference type="OrthoDB" id="329702at2"/>
<name>A0A2P7SLA7_9HYPH</name>
<feature type="domain" description="GAF" evidence="1">
    <location>
        <begin position="163"/>
        <end position="322"/>
    </location>
</feature>
<dbReference type="EMBL" id="PXYL01000002">
    <property type="protein sequence ID" value="PSJ63131.1"/>
    <property type="molecule type" value="Genomic_DNA"/>
</dbReference>
<organism evidence="2 3">
    <name type="scientific">Pseudaminobacter soli</name>
    <name type="common">ex Li et al. 2025</name>
    <dbReference type="NCBI Taxonomy" id="1295366"/>
    <lineage>
        <taxon>Bacteria</taxon>
        <taxon>Pseudomonadati</taxon>
        <taxon>Pseudomonadota</taxon>
        <taxon>Alphaproteobacteria</taxon>
        <taxon>Hyphomicrobiales</taxon>
        <taxon>Phyllobacteriaceae</taxon>
        <taxon>Pseudaminobacter</taxon>
    </lineage>
</organism>
<dbReference type="InterPro" id="IPR012349">
    <property type="entry name" value="Split_barrel_FMN-bd"/>
</dbReference>
<dbReference type="Gene3D" id="2.30.110.10">
    <property type="entry name" value="Electron Transport, Fmn-binding Protein, Chain A"/>
    <property type="match status" value="1"/>
</dbReference>
<dbReference type="Gene3D" id="3.30.450.40">
    <property type="match status" value="1"/>
</dbReference>
<dbReference type="AlphaFoldDB" id="A0A2P7SLA7"/>
<dbReference type="InterPro" id="IPR003018">
    <property type="entry name" value="GAF"/>
</dbReference>
<evidence type="ECO:0000259" key="1">
    <source>
        <dbReference type="SMART" id="SM00065"/>
    </source>
</evidence>
<dbReference type="SUPFAM" id="SSF55781">
    <property type="entry name" value="GAF domain-like"/>
    <property type="match status" value="1"/>
</dbReference>
<reference evidence="2 3" key="1">
    <citation type="submission" date="2018-03" db="EMBL/GenBank/DDBJ databases">
        <title>The draft genome of Mesorhizobium soli JCM 19897.</title>
        <authorList>
            <person name="Li L."/>
            <person name="Liu L."/>
            <person name="Liang L."/>
            <person name="Wang T."/>
            <person name="Zhang X."/>
        </authorList>
    </citation>
    <scope>NUCLEOTIDE SEQUENCE [LARGE SCALE GENOMIC DNA]</scope>
    <source>
        <strain evidence="2 3">JCM 19897</strain>
    </source>
</reference>
<dbReference type="RefSeq" id="WP_106723044.1">
    <property type="nucleotide sequence ID" value="NZ_PXYL01000002.1"/>
</dbReference>
<keyword evidence="3" id="KW-1185">Reference proteome</keyword>